<evidence type="ECO:0000256" key="2">
    <source>
        <dbReference type="ARBA" id="ARBA00008467"/>
    </source>
</evidence>
<dbReference type="PROSITE" id="PS52004">
    <property type="entry name" value="KS3_2"/>
    <property type="match status" value="1"/>
</dbReference>
<organism evidence="6 7">
    <name type="scientific">Gordonia asplenii</name>
    <dbReference type="NCBI Taxonomy" id="2725283"/>
    <lineage>
        <taxon>Bacteria</taxon>
        <taxon>Bacillati</taxon>
        <taxon>Actinomycetota</taxon>
        <taxon>Actinomycetes</taxon>
        <taxon>Mycobacteriales</taxon>
        <taxon>Gordoniaceae</taxon>
        <taxon>Gordonia</taxon>
    </lineage>
</organism>
<dbReference type="InterPro" id="IPR014031">
    <property type="entry name" value="Ketoacyl_synth_C"/>
</dbReference>
<evidence type="ECO:0000256" key="4">
    <source>
        <dbReference type="RuleBase" id="RU003694"/>
    </source>
</evidence>
<dbReference type="GO" id="GO:0004315">
    <property type="term" value="F:3-oxoacyl-[acyl-carrier-protein] synthase activity"/>
    <property type="evidence" value="ECO:0007669"/>
    <property type="project" value="TreeGrafter"/>
</dbReference>
<dbReference type="Gene3D" id="3.40.47.10">
    <property type="match status" value="1"/>
</dbReference>
<evidence type="ECO:0000256" key="3">
    <source>
        <dbReference type="ARBA" id="ARBA00022679"/>
    </source>
</evidence>
<dbReference type="Pfam" id="PF00109">
    <property type="entry name" value="ketoacyl-synt"/>
    <property type="match status" value="1"/>
</dbReference>
<dbReference type="InterPro" id="IPR016039">
    <property type="entry name" value="Thiolase-like"/>
</dbReference>
<feature type="domain" description="Ketosynthase family 3 (KS3)" evidence="5">
    <location>
        <begin position="4"/>
        <end position="385"/>
    </location>
</feature>
<dbReference type="EMBL" id="JABBNB010000015">
    <property type="protein sequence ID" value="NMO02655.1"/>
    <property type="molecule type" value="Genomic_DNA"/>
</dbReference>
<dbReference type="AlphaFoldDB" id="A0A848L0Q6"/>
<comment type="caution">
    <text evidence="6">The sequence shown here is derived from an EMBL/GenBank/DDBJ whole genome shotgun (WGS) entry which is preliminary data.</text>
</comment>
<gene>
    <name evidence="6" type="ORF">HH308_15695</name>
</gene>
<evidence type="ECO:0000313" key="6">
    <source>
        <dbReference type="EMBL" id="NMO02655.1"/>
    </source>
</evidence>
<protein>
    <submittedName>
        <fullName evidence="6">3-oxoacyl-ACP synthase</fullName>
    </submittedName>
</protein>
<dbReference type="GO" id="GO:0006633">
    <property type="term" value="P:fatty acid biosynthetic process"/>
    <property type="evidence" value="ECO:0007669"/>
    <property type="project" value="TreeGrafter"/>
</dbReference>
<dbReference type="PANTHER" id="PTHR11712">
    <property type="entry name" value="POLYKETIDE SYNTHASE-RELATED"/>
    <property type="match status" value="1"/>
</dbReference>
<proteinExistence type="inferred from homology"/>
<sequence>MTSPTPAHIIGLGAVSAYGWGRQALWNGLISGKSAAALLPGFGRTLDDPGWVASIADLGDPADGVTPFARAMRSAAREAIEDALERGWNPGARVGLIVASVLGDLDMYSMVTPGASGFSSRQYVAVTPSTPVSTLMTDYGFHGPAMTVSAMCTSGSAAVITAKTWLDSDMVDDVVVVAVDLSARREVVSMFVQLGVAITDTDPLSACRPFQEDSSGFIFGEAAIAMTLSRGTRVDRYGSVLGGALSHDGYHATSVDPSLTHVRGCVEQALSTARVTGDDIRYLNAHGPGTRQCDAAEGAIASEMLPNADVFSVKPLAGHCQAAAGMVELAATLLGYEHSEIPATPQTSTPRVSRLLDGRTPMESGLTLKTSLGMGGHNAALVVGGRESVD</sequence>
<comment type="similarity">
    <text evidence="2 4">Belongs to the thiolase-like superfamily. Beta-ketoacyl-ACP synthases family.</text>
</comment>
<dbReference type="Proteomes" id="UP000550729">
    <property type="component" value="Unassembled WGS sequence"/>
</dbReference>
<name>A0A848L0Q6_9ACTN</name>
<dbReference type="Pfam" id="PF02801">
    <property type="entry name" value="Ketoacyl-synt_C"/>
    <property type="match status" value="1"/>
</dbReference>
<dbReference type="InterPro" id="IPR020841">
    <property type="entry name" value="PKS_Beta-ketoAc_synthase_dom"/>
</dbReference>
<evidence type="ECO:0000256" key="1">
    <source>
        <dbReference type="ARBA" id="ARBA00004796"/>
    </source>
</evidence>
<dbReference type="SUPFAM" id="SSF53901">
    <property type="entry name" value="Thiolase-like"/>
    <property type="match status" value="1"/>
</dbReference>
<dbReference type="RefSeq" id="WP_170195159.1">
    <property type="nucleotide sequence ID" value="NZ_JABBNB010000015.1"/>
</dbReference>
<dbReference type="SMART" id="SM00825">
    <property type="entry name" value="PKS_KS"/>
    <property type="match status" value="1"/>
</dbReference>
<evidence type="ECO:0000259" key="5">
    <source>
        <dbReference type="PROSITE" id="PS52004"/>
    </source>
</evidence>
<keyword evidence="3 4" id="KW-0808">Transferase</keyword>
<dbReference type="UniPathway" id="UPA00915"/>
<dbReference type="PANTHER" id="PTHR11712:SF347">
    <property type="entry name" value="BETA KETOACYL-ACYL CARRIER PROTEIN SYNTHASE"/>
    <property type="match status" value="1"/>
</dbReference>
<comment type="pathway">
    <text evidence="1">Lipid metabolism; mycolic acid biosynthesis.</text>
</comment>
<evidence type="ECO:0000313" key="7">
    <source>
        <dbReference type="Proteomes" id="UP000550729"/>
    </source>
</evidence>
<accession>A0A848L0Q6</accession>
<reference evidence="6 7" key="1">
    <citation type="submission" date="2020-04" db="EMBL/GenBank/DDBJ databases">
        <title>Gordonia sp. nov. TBRC 11910.</title>
        <authorList>
            <person name="Suriyachadkun C."/>
        </authorList>
    </citation>
    <scope>NUCLEOTIDE SEQUENCE [LARGE SCALE GENOMIC DNA]</scope>
    <source>
        <strain evidence="6 7">TBRC 11910</strain>
    </source>
</reference>
<keyword evidence="7" id="KW-1185">Reference proteome</keyword>
<dbReference type="InterPro" id="IPR014030">
    <property type="entry name" value="Ketoacyl_synth_N"/>
</dbReference>
<dbReference type="InterPro" id="IPR000794">
    <property type="entry name" value="Beta-ketoacyl_synthase"/>
</dbReference>